<dbReference type="InterPro" id="IPR051316">
    <property type="entry name" value="Zinc-reg_GTPase_activator"/>
</dbReference>
<dbReference type="PANTHER" id="PTHR13748:SF62">
    <property type="entry name" value="COBW DOMAIN-CONTAINING PROTEIN"/>
    <property type="match status" value="1"/>
</dbReference>
<name>A0A8H7Q0E6_MORIS</name>
<dbReference type="SUPFAM" id="SSF90002">
    <property type="entry name" value="Hypothetical protein YjiA, C-terminal domain"/>
    <property type="match status" value="1"/>
</dbReference>
<dbReference type="PANTHER" id="PTHR13748">
    <property type="entry name" value="COBW-RELATED"/>
    <property type="match status" value="1"/>
</dbReference>
<dbReference type="InterPro" id="IPR011629">
    <property type="entry name" value="CobW-like_C"/>
</dbReference>
<dbReference type="InterPro" id="IPR003495">
    <property type="entry name" value="CobW/HypB/UreG_nucleotide-bd"/>
</dbReference>
<dbReference type="GO" id="GO:0000166">
    <property type="term" value="F:nucleotide binding"/>
    <property type="evidence" value="ECO:0007669"/>
    <property type="project" value="UniProtKB-KW"/>
</dbReference>
<evidence type="ECO:0000256" key="3">
    <source>
        <dbReference type="ARBA" id="ARBA00023186"/>
    </source>
</evidence>
<evidence type="ECO:0000313" key="9">
    <source>
        <dbReference type="Proteomes" id="UP000654370"/>
    </source>
</evidence>
<dbReference type="InterPro" id="IPR027417">
    <property type="entry name" value="P-loop_NTPase"/>
</dbReference>
<dbReference type="InterPro" id="IPR036627">
    <property type="entry name" value="CobW-likC_sf"/>
</dbReference>
<evidence type="ECO:0000256" key="1">
    <source>
        <dbReference type="ARBA" id="ARBA00022741"/>
    </source>
</evidence>
<evidence type="ECO:0000259" key="7">
    <source>
        <dbReference type="Pfam" id="PF07683"/>
    </source>
</evidence>
<keyword evidence="1" id="KW-0547">Nucleotide-binding</keyword>
<comment type="caution">
    <text evidence="8">The sequence shown here is derived from an EMBL/GenBank/DDBJ whole genome shotgun (WGS) entry which is preliminary data.</text>
</comment>
<organism evidence="8 9">
    <name type="scientific">Mortierella isabellina</name>
    <name type="common">Filamentous fungus</name>
    <name type="synonym">Umbelopsis isabellina</name>
    <dbReference type="NCBI Taxonomy" id="91625"/>
    <lineage>
        <taxon>Eukaryota</taxon>
        <taxon>Fungi</taxon>
        <taxon>Fungi incertae sedis</taxon>
        <taxon>Mucoromycota</taxon>
        <taxon>Mucoromycotina</taxon>
        <taxon>Umbelopsidomycetes</taxon>
        <taxon>Umbelopsidales</taxon>
        <taxon>Umbelopsidaceae</taxon>
        <taxon>Umbelopsis</taxon>
    </lineage>
</organism>
<dbReference type="EMBL" id="JAEPQZ010000004">
    <property type="protein sequence ID" value="KAG2182431.1"/>
    <property type="molecule type" value="Genomic_DNA"/>
</dbReference>
<dbReference type="Proteomes" id="UP000654370">
    <property type="component" value="Unassembled WGS sequence"/>
</dbReference>
<proteinExistence type="inferred from homology"/>
<dbReference type="CDD" id="cd03112">
    <property type="entry name" value="CobW-like"/>
    <property type="match status" value="1"/>
</dbReference>
<evidence type="ECO:0000259" key="6">
    <source>
        <dbReference type="Pfam" id="PF02492"/>
    </source>
</evidence>
<dbReference type="AlphaFoldDB" id="A0A8H7Q0E6"/>
<comment type="catalytic activity">
    <reaction evidence="5">
        <text>GTP + H2O = GDP + phosphate + H(+)</text>
        <dbReference type="Rhea" id="RHEA:19669"/>
        <dbReference type="ChEBI" id="CHEBI:15377"/>
        <dbReference type="ChEBI" id="CHEBI:15378"/>
        <dbReference type="ChEBI" id="CHEBI:37565"/>
        <dbReference type="ChEBI" id="CHEBI:43474"/>
        <dbReference type="ChEBI" id="CHEBI:58189"/>
    </reaction>
    <physiologicalReaction direction="left-to-right" evidence="5">
        <dbReference type="Rhea" id="RHEA:19670"/>
    </physiologicalReaction>
</comment>
<reference evidence="8" key="1">
    <citation type="submission" date="2020-12" db="EMBL/GenBank/DDBJ databases">
        <title>Metabolic potential, ecology and presence of endohyphal bacteria is reflected in genomic diversity of Mucoromycotina.</title>
        <authorList>
            <person name="Muszewska A."/>
            <person name="Okrasinska A."/>
            <person name="Steczkiewicz K."/>
            <person name="Drgas O."/>
            <person name="Orlowska M."/>
            <person name="Perlinska-Lenart U."/>
            <person name="Aleksandrzak-Piekarczyk T."/>
            <person name="Szatraj K."/>
            <person name="Zielenkiewicz U."/>
            <person name="Pilsyk S."/>
            <person name="Malc E."/>
            <person name="Mieczkowski P."/>
            <person name="Kruszewska J.S."/>
            <person name="Biernat P."/>
            <person name="Pawlowska J."/>
        </authorList>
    </citation>
    <scope>NUCLEOTIDE SEQUENCE</scope>
    <source>
        <strain evidence="8">WA0000067209</strain>
    </source>
</reference>
<evidence type="ECO:0000256" key="4">
    <source>
        <dbReference type="ARBA" id="ARBA00034320"/>
    </source>
</evidence>
<comment type="similarity">
    <text evidence="4">Belongs to the SIMIBI class G3E GTPase family. ZNG1 subfamily.</text>
</comment>
<dbReference type="Gene3D" id="3.30.1220.10">
    <property type="entry name" value="CobW-like, C-terminal domain"/>
    <property type="match status" value="1"/>
</dbReference>
<feature type="domain" description="CobW C-terminal" evidence="7">
    <location>
        <begin position="270"/>
        <end position="357"/>
    </location>
</feature>
<keyword evidence="3" id="KW-0143">Chaperone</keyword>
<dbReference type="Gene3D" id="3.40.50.300">
    <property type="entry name" value="P-loop containing nucleotide triphosphate hydrolases"/>
    <property type="match status" value="1"/>
</dbReference>
<evidence type="ECO:0000256" key="5">
    <source>
        <dbReference type="ARBA" id="ARBA00049117"/>
    </source>
</evidence>
<keyword evidence="9" id="KW-1185">Reference proteome</keyword>
<dbReference type="SUPFAM" id="SSF52540">
    <property type="entry name" value="P-loop containing nucleoside triphosphate hydrolases"/>
    <property type="match status" value="1"/>
</dbReference>
<protein>
    <submittedName>
        <fullName evidence="8">Uncharacterized protein</fullName>
    </submittedName>
</protein>
<feature type="domain" description="CobW/HypB/UreG nucleotide-binding" evidence="6">
    <location>
        <begin position="13"/>
        <end position="224"/>
    </location>
</feature>
<evidence type="ECO:0000256" key="2">
    <source>
        <dbReference type="ARBA" id="ARBA00022801"/>
    </source>
</evidence>
<dbReference type="GO" id="GO:0005737">
    <property type="term" value="C:cytoplasm"/>
    <property type="evidence" value="ECO:0007669"/>
    <property type="project" value="TreeGrafter"/>
</dbReference>
<evidence type="ECO:0000313" key="8">
    <source>
        <dbReference type="EMBL" id="KAG2182431.1"/>
    </source>
</evidence>
<dbReference type="GO" id="GO:0016787">
    <property type="term" value="F:hydrolase activity"/>
    <property type="evidence" value="ECO:0007669"/>
    <property type="project" value="UniProtKB-KW"/>
</dbReference>
<dbReference type="Pfam" id="PF07683">
    <property type="entry name" value="CobW_C"/>
    <property type="match status" value="1"/>
</dbReference>
<dbReference type="Pfam" id="PF02492">
    <property type="entry name" value="cobW"/>
    <property type="match status" value="1"/>
</dbReference>
<sequence length="360" mass="39984">MHFSSESMNRIGVTILTGFLGAGKTTLLNNILKQLSEMADKPSSLPKRISIIENEFAAAIGFENEVLTRRYARLENLYEFGFGCVCCSSSGELLEVLGGIADRNKEAKNEDETTDHIILESTGLADPAPILNLISQSSGSGIEEEFYVDSIVTVVDSKTFLSRMTDESQDKENSTFKNEPLAQILTSDTIILNKVDLLDDLTREKDIKQLEDFIETYNPSAKILKATYGDVDAESIFYLNDTQRLSQKVFNSETDKKHDPSIEHTLVLVNGNVDTDKVEKLVKNFTNKMGNKLLRVKGILSSPDSDYKMVLQGVSNQLTLTANHKWDAAETRNSRLAFIGKGVKAENQTLQQELEAARIA</sequence>
<keyword evidence="2" id="KW-0378">Hydrolase</keyword>
<dbReference type="OrthoDB" id="258627at2759"/>
<gene>
    <name evidence="8" type="ORF">INT43_007361</name>
</gene>
<accession>A0A8H7Q0E6</accession>